<name>A0A316U4I7_9BASI</name>
<dbReference type="EMBL" id="KZ819330">
    <property type="protein sequence ID" value="PWN19704.1"/>
    <property type="molecule type" value="Genomic_DNA"/>
</dbReference>
<dbReference type="PROSITE" id="PS51891">
    <property type="entry name" value="CENP_V_GFA"/>
    <property type="match status" value="1"/>
</dbReference>
<dbReference type="Gene3D" id="3.90.1590.10">
    <property type="entry name" value="glutathione-dependent formaldehyde- activating enzyme (gfa)"/>
    <property type="match status" value="1"/>
</dbReference>
<dbReference type="RefSeq" id="XP_025346864.1">
    <property type="nucleotide sequence ID" value="XM_025492822.1"/>
</dbReference>
<dbReference type="PANTHER" id="PTHR33337">
    <property type="entry name" value="GFA DOMAIN-CONTAINING PROTEIN"/>
    <property type="match status" value="1"/>
</dbReference>
<keyword evidence="3" id="KW-0862">Zinc</keyword>
<dbReference type="InterPro" id="IPR011057">
    <property type="entry name" value="Mss4-like_sf"/>
</dbReference>
<keyword evidence="2" id="KW-0479">Metal-binding</keyword>
<protein>
    <recommendedName>
        <fullName evidence="6">CENP-V/GFA domain-containing protein</fullName>
    </recommendedName>
</protein>
<proteinExistence type="inferred from homology"/>
<keyword evidence="4" id="KW-0456">Lyase</keyword>
<comment type="similarity">
    <text evidence="1">Belongs to the Gfa family.</text>
</comment>
<sequence length="157" mass="16725">MSYPGRCNCGKFVFKAPAAQGIAACFCKCCTRAGGSLCSLNAVIPVNSLEFSKGSYNELSTYDDQETTSGSPMTRYFCGGCGSAFQSVPQGSEIAYFKHSLLDDPVGYVSGNPPNMVLFTSKAPKWLESEKTPLSGGGSTPLTWPEPGKGTEYKDQQ</sequence>
<organism evidence="7 8">
    <name type="scientific">Pseudomicrostroma glucosiphilum</name>
    <dbReference type="NCBI Taxonomy" id="1684307"/>
    <lineage>
        <taxon>Eukaryota</taxon>
        <taxon>Fungi</taxon>
        <taxon>Dikarya</taxon>
        <taxon>Basidiomycota</taxon>
        <taxon>Ustilaginomycotina</taxon>
        <taxon>Exobasidiomycetes</taxon>
        <taxon>Microstromatales</taxon>
        <taxon>Microstromatales incertae sedis</taxon>
        <taxon>Pseudomicrostroma</taxon>
    </lineage>
</organism>
<evidence type="ECO:0000256" key="4">
    <source>
        <dbReference type="ARBA" id="ARBA00023239"/>
    </source>
</evidence>
<evidence type="ECO:0000313" key="8">
    <source>
        <dbReference type="Proteomes" id="UP000245942"/>
    </source>
</evidence>
<gene>
    <name evidence="7" type="ORF">BCV69DRAFT_283808</name>
</gene>
<dbReference type="AlphaFoldDB" id="A0A316U4I7"/>
<dbReference type="OrthoDB" id="9985472at2759"/>
<evidence type="ECO:0000256" key="3">
    <source>
        <dbReference type="ARBA" id="ARBA00022833"/>
    </source>
</evidence>
<dbReference type="STRING" id="1684307.A0A316U4I7"/>
<evidence type="ECO:0000313" key="7">
    <source>
        <dbReference type="EMBL" id="PWN19704.1"/>
    </source>
</evidence>
<evidence type="ECO:0000256" key="2">
    <source>
        <dbReference type="ARBA" id="ARBA00022723"/>
    </source>
</evidence>
<dbReference type="GO" id="GO:0016846">
    <property type="term" value="F:carbon-sulfur lyase activity"/>
    <property type="evidence" value="ECO:0007669"/>
    <property type="project" value="InterPro"/>
</dbReference>
<dbReference type="Pfam" id="PF04828">
    <property type="entry name" value="GFA"/>
    <property type="match status" value="1"/>
</dbReference>
<dbReference type="GO" id="GO:0046872">
    <property type="term" value="F:metal ion binding"/>
    <property type="evidence" value="ECO:0007669"/>
    <property type="project" value="UniProtKB-KW"/>
</dbReference>
<reference evidence="7 8" key="1">
    <citation type="journal article" date="2018" name="Mol. Biol. Evol.">
        <title>Broad Genomic Sampling Reveals a Smut Pathogenic Ancestry of the Fungal Clade Ustilaginomycotina.</title>
        <authorList>
            <person name="Kijpornyongpan T."/>
            <person name="Mondo S.J."/>
            <person name="Barry K."/>
            <person name="Sandor L."/>
            <person name="Lee J."/>
            <person name="Lipzen A."/>
            <person name="Pangilinan J."/>
            <person name="LaButti K."/>
            <person name="Hainaut M."/>
            <person name="Henrissat B."/>
            <person name="Grigoriev I.V."/>
            <person name="Spatafora J.W."/>
            <person name="Aime M.C."/>
        </authorList>
    </citation>
    <scope>NUCLEOTIDE SEQUENCE [LARGE SCALE GENOMIC DNA]</scope>
    <source>
        <strain evidence="7 8">MCA 4718</strain>
    </source>
</reference>
<accession>A0A316U4I7</accession>
<dbReference type="SUPFAM" id="SSF51316">
    <property type="entry name" value="Mss4-like"/>
    <property type="match status" value="1"/>
</dbReference>
<evidence type="ECO:0000259" key="6">
    <source>
        <dbReference type="PROSITE" id="PS51891"/>
    </source>
</evidence>
<evidence type="ECO:0000256" key="5">
    <source>
        <dbReference type="SAM" id="MobiDB-lite"/>
    </source>
</evidence>
<dbReference type="GeneID" id="37014556"/>
<dbReference type="InterPro" id="IPR006913">
    <property type="entry name" value="CENP-V/GFA"/>
</dbReference>
<evidence type="ECO:0000256" key="1">
    <source>
        <dbReference type="ARBA" id="ARBA00005495"/>
    </source>
</evidence>
<feature type="region of interest" description="Disordered" evidence="5">
    <location>
        <begin position="129"/>
        <end position="157"/>
    </location>
</feature>
<dbReference type="PANTHER" id="PTHR33337:SF40">
    <property type="entry name" value="CENP-V_GFA DOMAIN-CONTAINING PROTEIN-RELATED"/>
    <property type="match status" value="1"/>
</dbReference>
<keyword evidence="8" id="KW-1185">Reference proteome</keyword>
<feature type="domain" description="CENP-V/GFA" evidence="6">
    <location>
        <begin position="3"/>
        <end position="143"/>
    </location>
</feature>
<dbReference type="Proteomes" id="UP000245942">
    <property type="component" value="Unassembled WGS sequence"/>
</dbReference>